<dbReference type="Proteomes" id="UP000325003">
    <property type="component" value="Unassembled WGS sequence"/>
</dbReference>
<proteinExistence type="predicted"/>
<reference evidence="3 4" key="1">
    <citation type="submission" date="2019-09" db="EMBL/GenBank/DDBJ databases">
        <title>Nocardioides panacisoli sp. nov., isolated from the soil of a ginseng field.</title>
        <authorList>
            <person name="Cho C."/>
        </authorList>
    </citation>
    <scope>NUCLEOTIDE SEQUENCE [LARGE SCALE GENOMIC DNA]</scope>
    <source>
        <strain evidence="3 4">BN130099</strain>
    </source>
</reference>
<dbReference type="GO" id="GO:0005975">
    <property type="term" value="P:carbohydrate metabolic process"/>
    <property type="evidence" value="ECO:0007669"/>
    <property type="project" value="InterPro"/>
</dbReference>
<dbReference type="EMBL" id="VUJV01000001">
    <property type="protein sequence ID" value="KAA1421137.1"/>
    <property type="molecule type" value="Genomic_DNA"/>
</dbReference>
<keyword evidence="4" id="KW-1185">Reference proteome</keyword>
<comment type="caution">
    <text evidence="3">The sequence shown here is derived from an EMBL/GenBank/DDBJ whole genome shotgun (WGS) entry which is preliminary data.</text>
</comment>
<sequence>MFAITKGLALRVATVATALVVGPATLAPGTAEAPSPGRAALAGDGATAAQKFGWGIMQWDFAWEFGESLDSPPYRGLDTTTGYWQEYTDGTGRAVKYGGGVEFQSGDQLYKKAGPDNGTSMLTLRDQGAVRGRWEIRERADQSESNATRYRFIIELIPDDLTSDPCKQSITIAEVSPGDNSLKIGATADGAKWTKTFADGYPQDNDNYAFALQITKRRITWFADGRAIASLADVDARPTVPMTLRMRLVGDGAKEMNKSIVKVDWVRNYDLTRGDVPPEGADLKQGTNRC</sequence>
<organism evidence="3 4">
    <name type="scientific">Nocardioides humilatus</name>
    <dbReference type="NCBI Taxonomy" id="2607660"/>
    <lineage>
        <taxon>Bacteria</taxon>
        <taxon>Bacillati</taxon>
        <taxon>Actinomycetota</taxon>
        <taxon>Actinomycetes</taxon>
        <taxon>Propionibacteriales</taxon>
        <taxon>Nocardioidaceae</taxon>
        <taxon>Nocardioides</taxon>
    </lineage>
</organism>
<dbReference type="AlphaFoldDB" id="A0A5B1LNF9"/>
<evidence type="ECO:0000256" key="1">
    <source>
        <dbReference type="SAM" id="SignalP"/>
    </source>
</evidence>
<feature type="signal peptide" evidence="1">
    <location>
        <begin position="1"/>
        <end position="18"/>
    </location>
</feature>
<accession>A0A5B1LNF9</accession>
<dbReference type="SUPFAM" id="SSF49899">
    <property type="entry name" value="Concanavalin A-like lectins/glucanases"/>
    <property type="match status" value="1"/>
</dbReference>
<evidence type="ECO:0000313" key="3">
    <source>
        <dbReference type="EMBL" id="KAA1421137.1"/>
    </source>
</evidence>
<gene>
    <name evidence="3" type="ORF">F0U44_02120</name>
</gene>
<dbReference type="Gene3D" id="2.60.120.200">
    <property type="match status" value="1"/>
</dbReference>
<reference evidence="3 4" key="2">
    <citation type="submission" date="2019-09" db="EMBL/GenBank/DDBJ databases">
        <authorList>
            <person name="Jin C."/>
        </authorList>
    </citation>
    <scope>NUCLEOTIDE SEQUENCE [LARGE SCALE GENOMIC DNA]</scope>
    <source>
        <strain evidence="3 4">BN130099</strain>
    </source>
</reference>
<protein>
    <recommendedName>
        <fullName evidence="2">GH16 domain-containing protein</fullName>
    </recommendedName>
</protein>
<dbReference type="InterPro" id="IPR013320">
    <property type="entry name" value="ConA-like_dom_sf"/>
</dbReference>
<keyword evidence="1" id="KW-0732">Signal</keyword>
<evidence type="ECO:0000313" key="4">
    <source>
        <dbReference type="Proteomes" id="UP000325003"/>
    </source>
</evidence>
<dbReference type="RefSeq" id="WP_149726597.1">
    <property type="nucleotide sequence ID" value="NZ_VUJV01000001.1"/>
</dbReference>
<dbReference type="InterPro" id="IPR000757">
    <property type="entry name" value="Beta-glucanase-like"/>
</dbReference>
<feature type="domain" description="GH16" evidence="2">
    <location>
        <begin position="67"/>
        <end position="274"/>
    </location>
</feature>
<evidence type="ECO:0000259" key="2">
    <source>
        <dbReference type="PROSITE" id="PS51762"/>
    </source>
</evidence>
<feature type="chain" id="PRO_5038558213" description="GH16 domain-containing protein" evidence="1">
    <location>
        <begin position="19"/>
        <end position="290"/>
    </location>
</feature>
<name>A0A5B1LNF9_9ACTN</name>
<dbReference type="PROSITE" id="PS51762">
    <property type="entry name" value="GH16_2"/>
    <property type="match status" value="1"/>
</dbReference>
<dbReference type="GO" id="GO:0004553">
    <property type="term" value="F:hydrolase activity, hydrolyzing O-glycosyl compounds"/>
    <property type="evidence" value="ECO:0007669"/>
    <property type="project" value="InterPro"/>
</dbReference>